<evidence type="ECO:0000256" key="2">
    <source>
        <dbReference type="ARBA" id="ARBA00023015"/>
    </source>
</evidence>
<sequence>MRLTLEALETLDAIEEHGSFARAAEALHRVPSAVTYTVQKLESDMGVPLFDRSGRRAKLTAAGRVLLERGRELLRQAESLENSVKRAGHGWETQLVIAVDDIIPIEALFPVISAFDALMTGTRLRFTQEIFGGTWDALIDRRADLTVGAGGDAPHGYGLLTRQIGIIPFVFVVAPHHPLTDAPEPLLPEIVARYRSIAAADSSRRLPARSNGIQPGQEVLVVSSLAAKAAAQIAGLGVGYLPEHLARPHIEAGRLVERQVAAERSPVTMHLAWRSGEEGRALQWFRDRILEEPAIRALMGRQPP</sequence>
<dbReference type="EMBL" id="PSNW01000002">
    <property type="protein sequence ID" value="PPE74942.1"/>
    <property type="molecule type" value="Genomic_DNA"/>
</dbReference>
<proteinExistence type="inferred from homology"/>
<evidence type="ECO:0000256" key="4">
    <source>
        <dbReference type="ARBA" id="ARBA00023163"/>
    </source>
</evidence>
<evidence type="ECO:0000256" key="1">
    <source>
        <dbReference type="ARBA" id="ARBA00009437"/>
    </source>
</evidence>
<evidence type="ECO:0000256" key="3">
    <source>
        <dbReference type="ARBA" id="ARBA00023125"/>
    </source>
</evidence>
<dbReference type="InterPro" id="IPR036390">
    <property type="entry name" value="WH_DNA-bd_sf"/>
</dbReference>
<dbReference type="InterPro" id="IPR036388">
    <property type="entry name" value="WH-like_DNA-bd_sf"/>
</dbReference>
<dbReference type="Pfam" id="PF00126">
    <property type="entry name" value="HTH_1"/>
    <property type="match status" value="1"/>
</dbReference>
<organism evidence="6 7">
    <name type="scientific">Solimonas fluminis</name>
    <dbReference type="NCBI Taxonomy" id="2086571"/>
    <lineage>
        <taxon>Bacteria</taxon>
        <taxon>Pseudomonadati</taxon>
        <taxon>Pseudomonadota</taxon>
        <taxon>Gammaproteobacteria</taxon>
        <taxon>Nevskiales</taxon>
        <taxon>Nevskiaceae</taxon>
        <taxon>Solimonas</taxon>
    </lineage>
</organism>
<dbReference type="PROSITE" id="PS50931">
    <property type="entry name" value="HTH_LYSR"/>
    <property type="match status" value="1"/>
</dbReference>
<evidence type="ECO:0000313" key="7">
    <source>
        <dbReference type="Proteomes" id="UP000238220"/>
    </source>
</evidence>
<dbReference type="SUPFAM" id="SSF53850">
    <property type="entry name" value="Periplasmic binding protein-like II"/>
    <property type="match status" value="1"/>
</dbReference>
<keyword evidence="3" id="KW-0238">DNA-binding</keyword>
<accession>A0A2S5TJ25</accession>
<dbReference type="AlphaFoldDB" id="A0A2S5TJ25"/>
<keyword evidence="7" id="KW-1185">Reference proteome</keyword>
<comment type="caution">
    <text evidence="6">The sequence shown here is derived from an EMBL/GenBank/DDBJ whole genome shotgun (WGS) entry which is preliminary data.</text>
</comment>
<dbReference type="Pfam" id="PF03466">
    <property type="entry name" value="LysR_substrate"/>
    <property type="match status" value="1"/>
</dbReference>
<dbReference type="GO" id="GO:0000976">
    <property type="term" value="F:transcription cis-regulatory region binding"/>
    <property type="evidence" value="ECO:0007669"/>
    <property type="project" value="TreeGrafter"/>
</dbReference>
<dbReference type="SUPFAM" id="SSF46785">
    <property type="entry name" value="Winged helix' DNA-binding domain"/>
    <property type="match status" value="1"/>
</dbReference>
<comment type="similarity">
    <text evidence="1">Belongs to the LysR transcriptional regulatory family.</text>
</comment>
<dbReference type="InterPro" id="IPR005119">
    <property type="entry name" value="LysR_subst-bd"/>
</dbReference>
<protein>
    <submittedName>
        <fullName evidence="6">LysR family transcriptional regulator</fullName>
    </submittedName>
</protein>
<dbReference type="PANTHER" id="PTHR30126:SF4">
    <property type="entry name" value="LYSR FAMILY TRANSCRIPTIONAL REGULATOR"/>
    <property type="match status" value="1"/>
</dbReference>
<dbReference type="InterPro" id="IPR000847">
    <property type="entry name" value="LysR_HTH_N"/>
</dbReference>
<dbReference type="OrthoDB" id="5293066at2"/>
<dbReference type="PANTHER" id="PTHR30126">
    <property type="entry name" value="HTH-TYPE TRANSCRIPTIONAL REGULATOR"/>
    <property type="match status" value="1"/>
</dbReference>
<dbReference type="Proteomes" id="UP000238220">
    <property type="component" value="Unassembled WGS sequence"/>
</dbReference>
<dbReference type="GO" id="GO:0003700">
    <property type="term" value="F:DNA-binding transcription factor activity"/>
    <property type="evidence" value="ECO:0007669"/>
    <property type="project" value="InterPro"/>
</dbReference>
<feature type="domain" description="HTH lysR-type" evidence="5">
    <location>
        <begin position="3"/>
        <end position="60"/>
    </location>
</feature>
<name>A0A2S5TJ25_9GAMM</name>
<keyword evidence="4" id="KW-0804">Transcription</keyword>
<dbReference type="RefSeq" id="WP_104229169.1">
    <property type="nucleotide sequence ID" value="NZ_PSNW01000002.1"/>
</dbReference>
<gene>
    <name evidence="6" type="ORF">C3942_04500</name>
</gene>
<evidence type="ECO:0000313" key="6">
    <source>
        <dbReference type="EMBL" id="PPE74942.1"/>
    </source>
</evidence>
<dbReference type="Gene3D" id="1.10.10.10">
    <property type="entry name" value="Winged helix-like DNA-binding domain superfamily/Winged helix DNA-binding domain"/>
    <property type="match status" value="1"/>
</dbReference>
<reference evidence="6 7" key="1">
    <citation type="submission" date="2018-02" db="EMBL/GenBank/DDBJ databases">
        <title>Genome sequencing of Solimonas sp. HR-BB.</title>
        <authorList>
            <person name="Lee Y."/>
            <person name="Jeon C.O."/>
        </authorList>
    </citation>
    <scope>NUCLEOTIDE SEQUENCE [LARGE SCALE GENOMIC DNA]</scope>
    <source>
        <strain evidence="6 7">HR-BB</strain>
    </source>
</reference>
<dbReference type="Gene3D" id="3.40.190.290">
    <property type="match status" value="1"/>
</dbReference>
<dbReference type="FunFam" id="1.10.10.10:FF:000001">
    <property type="entry name" value="LysR family transcriptional regulator"/>
    <property type="match status" value="1"/>
</dbReference>
<evidence type="ECO:0000259" key="5">
    <source>
        <dbReference type="PROSITE" id="PS50931"/>
    </source>
</evidence>
<keyword evidence="2" id="KW-0805">Transcription regulation</keyword>